<dbReference type="CDD" id="cd01949">
    <property type="entry name" value="GGDEF"/>
    <property type="match status" value="1"/>
</dbReference>
<dbReference type="SMART" id="SM00267">
    <property type="entry name" value="GGDEF"/>
    <property type="match status" value="1"/>
</dbReference>
<organism evidence="2 3">
    <name type="scientific">Peribacillus asahii</name>
    <dbReference type="NCBI Taxonomy" id="228899"/>
    <lineage>
        <taxon>Bacteria</taxon>
        <taxon>Bacillati</taxon>
        <taxon>Bacillota</taxon>
        <taxon>Bacilli</taxon>
        <taxon>Bacillales</taxon>
        <taxon>Bacillaceae</taxon>
        <taxon>Peribacillus</taxon>
    </lineage>
</organism>
<evidence type="ECO:0000313" key="3">
    <source>
        <dbReference type="Proteomes" id="UP000266016"/>
    </source>
</evidence>
<keyword evidence="3" id="KW-1185">Reference proteome</keyword>
<dbReference type="InterPro" id="IPR043128">
    <property type="entry name" value="Rev_trsase/Diguanyl_cyclase"/>
</dbReference>
<dbReference type="InterPro" id="IPR050469">
    <property type="entry name" value="Diguanylate_Cyclase"/>
</dbReference>
<gene>
    <name evidence="2" type="ORF">D1953_15415</name>
</gene>
<dbReference type="GO" id="GO:0043709">
    <property type="term" value="P:cell adhesion involved in single-species biofilm formation"/>
    <property type="evidence" value="ECO:0007669"/>
    <property type="project" value="TreeGrafter"/>
</dbReference>
<dbReference type="SUPFAM" id="SSF55073">
    <property type="entry name" value="Nucleotide cyclase"/>
    <property type="match status" value="1"/>
</dbReference>
<dbReference type="InterPro" id="IPR029787">
    <property type="entry name" value="Nucleotide_cyclase"/>
</dbReference>
<dbReference type="Gene3D" id="3.30.70.270">
    <property type="match status" value="1"/>
</dbReference>
<evidence type="ECO:0000259" key="1">
    <source>
        <dbReference type="PROSITE" id="PS50887"/>
    </source>
</evidence>
<dbReference type="GO" id="GO:0005886">
    <property type="term" value="C:plasma membrane"/>
    <property type="evidence" value="ECO:0007669"/>
    <property type="project" value="TreeGrafter"/>
</dbReference>
<reference evidence="2 3" key="1">
    <citation type="submission" date="2018-08" db="EMBL/GenBank/DDBJ databases">
        <title>Bacillus jemisoniae sp. nov., Bacillus chryseoplanitiae sp. nov., Bacillus resnikiae sp. nov., and Bacillus frankliniae sp. nov., isolated from Viking spacecraft and associated surfaces.</title>
        <authorList>
            <person name="Seuylemezian A."/>
            <person name="Vaishampayan P."/>
        </authorList>
    </citation>
    <scope>NUCLEOTIDE SEQUENCE [LARGE SCALE GENOMIC DNA]</scope>
    <source>
        <strain evidence="2 3">MA001</strain>
    </source>
</reference>
<dbReference type="Proteomes" id="UP000266016">
    <property type="component" value="Unassembled WGS sequence"/>
</dbReference>
<dbReference type="Pfam" id="PF00990">
    <property type="entry name" value="GGDEF"/>
    <property type="match status" value="1"/>
</dbReference>
<accession>A0A398B185</accession>
<evidence type="ECO:0000313" key="2">
    <source>
        <dbReference type="EMBL" id="RID83689.1"/>
    </source>
</evidence>
<dbReference type="AlphaFoldDB" id="A0A398B185"/>
<comment type="caution">
    <text evidence="2">The sequence shown here is derived from an EMBL/GenBank/DDBJ whole genome shotgun (WGS) entry which is preliminary data.</text>
</comment>
<name>A0A398B185_9BACI</name>
<dbReference type="PROSITE" id="PS50887">
    <property type="entry name" value="GGDEF"/>
    <property type="match status" value="1"/>
</dbReference>
<dbReference type="PANTHER" id="PTHR45138:SF9">
    <property type="entry name" value="DIGUANYLATE CYCLASE DGCM-RELATED"/>
    <property type="match status" value="1"/>
</dbReference>
<feature type="domain" description="GGDEF" evidence="1">
    <location>
        <begin position="78"/>
        <end position="208"/>
    </location>
</feature>
<dbReference type="GO" id="GO:0052621">
    <property type="term" value="F:diguanylate cyclase activity"/>
    <property type="evidence" value="ECO:0007669"/>
    <property type="project" value="TreeGrafter"/>
</dbReference>
<sequence>MAAVLLYIRGIVEKDFGRVPELFPFPAIIPLLLAWYLGKHYDKYVYLSTRDALTGLYNRRYILEQFPKLRTYADLKKVNIAILLLDVNDFKEVNDHYGHEYGDQVLETLSKLLNDSFDKKDMIARWGGDEFLVLSLFSDETVLNKKINHFKDQMKRGNWPHKGDLSVSIGKASYPSDANHLKELIVKADSSMYEVKMNYKQMQAVKREESTQH</sequence>
<dbReference type="GO" id="GO:1902201">
    <property type="term" value="P:negative regulation of bacterial-type flagellum-dependent cell motility"/>
    <property type="evidence" value="ECO:0007669"/>
    <property type="project" value="TreeGrafter"/>
</dbReference>
<dbReference type="NCBIfam" id="TIGR00254">
    <property type="entry name" value="GGDEF"/>
    <property type="match status" value="1"/>
</dbReference>
<dbReference type="InterPro" id="IPR000160">
    <property type="entry name" value="GGDEF_dom"/>
</dbReference>
<proteinExistence type="predicted"/>
<dbReference type="EMBL" id="QWVS01000032">
    <property type="protein sequence ID" value="RID83689.1"/>
    <property type="molecule type" value="Genomic_DNA"/>
</dbReference>
<protein>
    <submittedName>
        <fullName evidence="2">GGDEF domain-containing protein</fullName>
    </submittedName>
</protein>
<dbReference type="PANTHER" id="PTHR45138">
    <property type="entry name" value="REGULATORY COMPONENTS OF SENSORY TRANSDUCTION SYSTEM"/>
    <property type="match status" value="1"/>
</dbReference>